<dbReference type="Gene3D" id="4.10.320.10">
    <property type="entry name" value="E3-binding domain"/>
    <property type="match status" value="1"/>
</dbReference>
<dbReference type="InterPro" id="IPR000089">
    <property type="entry name" value="Biotin_lipoyl"/>
</dbReference>
<dbReference type="CDD" id="cd06849">
    <property type="entry name" value="lipoyl_domain"/>
    <property type="match status" value="1"/>
</dbReference>
<feature type="domain" description="Lipoyl-binding" evidence="9">
    <location>
        <begin position="3"/>
        <end position="78"/>
    </location>
</feature>
<dbReference type="GO" id="GO:0005737">
    <property type="term" value="C:cytoplasm"/>
    <property type="evidence" value="ECO:0007669"/>
    <property type="project" value="TreeGrafter"/>
</dbReference>
<feature type="compositionally biased region" description="Basic and acidic residues" evidence="8">
    <location>
        <begin position="121"/>
        <end position="140"/>
    </location>
</feature>
<dbReference type="PROSITE" id="PS50968">
    <property type="entry name" value="BIOTINYL_LIPOYL"/>
    <property type="match status" value="1"/>
</dbReference>
<dbReference type="SUPFAM" id="SSF52777">
    <property type="entry name" value="CoA-dependent acyltransferases"/>
    <property type="match status" value="1"/>
</dbReference>
<dbReference type="InterPro" id="IPR004167">
    <property type="entry name" value="PSBD"/>
</dbReference>
<dbReference type="Gene3D" id="2.40.50.100">
    <property type="match status" value="1"/>
</dbReference>
<dbReference type="InterPro" id="IPR011053">
    <property type="entry name" value="Single_hybrid_motif"/>
</dbReference>
<evidence type="ECO:0000259" key="10">
    <source>
        <dbReference type="PROSITE" id="PS51826"/>
    </source>
</evidence>
<dbReference type="SUPFAM" id="SSF47005">
    <property type="entry name" value="Peripheral subunit-binding domain of 2-oxo acid dehydrogenase complex"/>
    <property type="match status" value="1"/>
</dbReference>
<evidence type="ECO:0000256" key="6">
    <source>
        <dbReference type="ARBA" id="ARBA00023315"/>
    </source>
</evidence>
<dbReference type="OrthoDB" id="9805770at2"/>
<comment type="caution">
    <text evidence="11">The sequence shown here is derived from an EMBL/GenBank/DDBJ whole genome shotgun (WGS) entry which is preliminary data.</text>
</comment>
<feature type="domain" description="Peripheral subunit-binding (PSBD)" evidence="10">
    <location>
        <begin position="151"/>
        <end position="188"/>
    </location>
</feature>
<dbReference type="Pfam" id="PF00198">
    <property type="entry name" value="2-oxoacid_dh"/>
    <property type="match status" value="1"/>
</dbReference>
<dbReference type="GO" id="GO:0031405">
    <property type="term" value="F:lipoic acid binding"/>
    <property type="evidence" value="ECO:0007669"/>
    <property type="project" value="TreeGrafter"/>
</dbReference>
<evidence type="ECO:0000256" key="2">
    <source>
        <dbReference type="ARBA" id="ARBA00007317"/>
    </source>
</evidence>
<dbReference type="Proteomes" id="UP000003704">
    <property type="component" value="Unassembled WGS sequence"/>
</dbReference>
<comment type="cofactor">
    <cofactor evidence="1 7">
        <name>(R)-lipoate</name>
        <dbReference type="ChEBI" id="CHEBI:83088"/>
    </cofactor>
</comment>
<evidence type="ECO:0000256" key="7">
    <source>
        <dbReference type="RuleBase" id="RU003423"/>
    </source>
</evidence>
<protein>
    <recommendedName>
        <fullName evidence="7">Dihydrolipoamide acetyltransferase component of pyruvate dehydrogenase complex</fullName>
        <ecNumber evidence="7">2.3.1.-</ecNumber>
    </recommendedName>
</protein>
<dbReference type="InterPro" id="IPR023213">
    <property type="entry name" value="CAT-like_dom_sf"/>
</dbReference>
<keyword evidence="4 7" id="KW-0808">Transferase</keyword>
<dbReference type="FunFam" id="3.30.559.10:FF:000007">
    <property type="entry name" value="Dihydrolipoamide acetyltransferase component of pyruvate dehydrogenase complex"/>
    <property type="match status" value="1"/>
</dbReference>
<dbReference type="Pfam" id="PF02817">
    <property type="entry name" value="E3_binding"/>
    <property type="match status" value="1"/>
</dbReference>
<evidence type="ECO:0000256" key="3">
    <source>
        <dbReference type="ARBA" id="ARBA00011484"/>
    </source>
</evidence>
<feature type="compositionally biased region" description="Low complexity" evidence="8">
    <location>
        <begin position="104"/>
        <end position="119"/>
    </location>
</feature>
<organism evidence="11 12">
    <name type="scientific">Hydrocarboniphaga effusa AP103</name>
    <dbReference type="NCBI Taxonomy" id="1172194"/>
    <lineage>
        <taxon>Bacteria</taxon>
        <taxon>Pseudomonadati</taxon>
        <taxon>Pseudomonadota</taxon>
        <taxon>Gammaproteobacteria</taxon>
        <taxon>Nevskiales</taxon>
        <taxon>Nevskiaceae</taxon>
        <taxon>Hydrocarboniphaga</taxon>
    </lineage>
</organism>
<dbReference type="GO" id="GO:0016407">
    <property type="term" value="F:acetyltransferase activity"/>
    <property type="evidence" value="ECO:0007669"/>
    <property type="project" value="TreeGrafter"/>
</dbReference>
<dbReference type="PANTHER" id="PTHR43178">
    <property type="entry name" value="DIHYDROLIPOAMIDE ACETYLTRANSFERASE COMPONENT OF PYRUVATE DEHYDROGENASE COMPLEX"/>
    <property type="match status" value="1"/>
</dbReference>
<keyword evidence="12" id="KW-1185">Reference proteome</keyword>
<name>I8TBZ4_9GAMM</name>
<dbReference type="SUPFAM" id="SSF51230">
    <property type="entry name" value="Single hybrid motif"/>
    <property type="match status" value="1"/>
</dbReference>
<evidence type="ECO:0000313" key="11">
    <source>
        <dbReference type="EMBL" id="EIT71128.1"/>
    </source>
</evidence>
<keyword evidence="6 7" id="KW-0012">Acyltransferase</keyword>
<dbReference type="PROSITE" id="PS51826">
    <property type="entry name" value="PSBD"/>
    <property type="match status" value="1"/>
</dbReference>
<evidence type="ECO:0000256" key="8">
    <source>
        <dbReference type="SAM" id="MobiDB-lite"/>
    </source>
</evidence>
<dbReference type="InterPro" id="IPR001078">
    <property type="entry name" value="2-oxoacid_DH_actylTfrase"/>
</dbReference>
<comment type="similarity">
    <text evidence="2 7">Belongs to the 2-oxoacid dehydrogenase family.</text>
</comment>
<dbReference type="RefSeq" id="WP_007184219.1">
    <property type="nucleotide sequence ID" value="NZ_AKGD01000001.1"/>
</dbReference>
<dbReference type="EMBL" id="AKGD01000001">
    <property type="protein sequence ID" value="EIT71128.1"/>
    <property type="molecule type" value="Genomic_DNA"/>
</dbReference>
<comment type="subunit">
    <text evidence="3">Forms a 24-polypeptide structural core with octahedral symmetry.</text>
</comment>
<feature type="region of interest" description="Disordered" evidence="8">
    <location>
        <begin position="86"/>
        <end position="151"/>
    </location>
</feature>
<reference evidence="11 12" key="1">
    <citation type="journal article" date="2012" name="J. Bacteriol.">
        <title>Genome Sequence of n-Alkane-Degrading Hydrocarboniphaga effusa Strain AP103T (ATCC BAA-332T).</title>
        <authorList>
            <person name="Chang H.K."/>
            <person name="Zylstra G.J."/>
            <person name="Chae J.C."/>
        </authorList>
    </citation>
    <scope>NUCLEOTIDE SEQUENCE [LARGE SCALE GENOMIC DNA]</scope>
    <source>
        <strain evidence="11 12">AP103</strain>
    </source>
</reference>
<gene>
    <name evidence="11" type="ORF">WQQ_12650</name>
</gene>
<evidence type="ECO:0000313" key="12">
    <source>
        <dbReference type="Proteomes" id="UP000003704"/>
    </source>
</evidence>
<dbReference type="PATRIC" id="fig|1172194.4.peg.1215"/>
<evidence type="ECO:0000256" key="1">
    <source>
        <dbReference type="ARBA" id="ARBA00001938"/>
    </source>
</evidence>
<proteinExistence type="inferred from homology"/>
<accession>I8TBZ4</accession>
<dbReference type="InterPro" id="IPR050743">
    <property type="entry name" value="2-oxoacid_DH_E2_comp"/>
</dbReference>
<dbReference type="Pfam" id="PF00364">
    <property type="entry name" value="Biotin_lipoyl"/>
    <property type="match status" value="1"/>
</dbReference>
<dbReference type="InterPro" id="IPR036625">
    <property type="entry name" value="E3-bd_dom_sf"/>
</dbReference>
<dbReference type="AlphaFoldDB" id="I8TBZ4"/>
<keyword evidence="5 7" id="KW-0450">Lipoyl</keyword>
<evidence type="ECO:0000259" key="9">
    <source>
        <dbReference type="PROSITE" id="PS50968"/>
    </source>
</evidence>
<dbReference type="EC" id="2.3.1.-" evidence="7"/>
<evidence type="ECO:0000256" key="5">
    <source>
        <dbReference type="ARBA" id="ARBA00022823"/>
    </source>
</evidence>
<evidence type="ECO:0000256" key="4">
    <source>
        <dbReference type="ARBA" id="ARBA00022679"/>
    </source>
</evidence>
<dbReference type="Gene3D" id="3.30.559.10">
    <property type="entry name" value="Chloramphenicol acetyltransferase-like domain"/>
    <property type="match status" value="1"/>
</dbReference>
<sequence>MATFQFKLPDIGEGIAESEVAAWHVAEGDQIEEDQRLVDMLTDKAAVEIPSPVAGKVVKLHAAVGDKVAVGGLLVTIEMSAHRIDTDTASLPSRSGRGAGGEGSSAPRSTASPSPGAARHPLPEREGKASRPEGERRAPETDDGYYEARPAAAPSVRLRAREMGLDLHRIRGSGPSGRILLEDLQAQALAPVAKSTARADDEPDRIERIKIIGLRRKIAEAMERSVRRIPHFAYVEEVDVTELEALRQHLNEQHGKTRGKLTMLPFLIRALVRTLPEFPQINATYDDEAGIVSRHSAVHVGIATQTPNGLVVPVVHAAQRLDLWQSAKEVARVAEAARSGKATRQELSGSTITITSLGKLGGIVTTPVINAPEVAIVGVNAMVERPVVRQGQVVVRSMMNLSSSFDHRIVDGFDAASFIQRIKALLEHPAMLFID</sequence>
<dbReference type="STRING" id="1172194.WQQ_12650"/>
<dbReference type="PANTHER" id="PTHR43178:SF5">
    <property type="entry name" value="LIPOAMIDE ACYLTRANSFERASE COMPONENT OF BRANCHED-CHAIN ALPHA-KETO ACID DEHYDROGENASE COMPLEX, MITOCHONDRIAL"/>
    <property type="match status" value="1"/>
</dbReference>